<evidence type="ECO:0000256" key="1">
    <source>
        <dbReference type="SAM" id="MobiDB-lite"/>
    </source>
</evidence>
<dbReference type="Proteomes" id="UP000253727">
    <property type="component" value="Unassembled WGS sequence"/>
</dbReference>
<feature type="domain" description="PilZ" evidence="2">
    <location>
        <begin position="139"/>
        <end position="220"/>
    </location>
</feature>
<name>A0A369QDC8_9SPHN</name>
<feature type="region of interest" description="Disordered" evidence="1">
    <location>
        <begin position="1"/>
        <end position="45"/>
    </location>
</feature>
<dbReference type="OrthoDB" id="7929489at2"/>
<dbReference type="SUPFAM" id="SSF141371">
    <property type="entry name" value="PilZ domain-like"/>
    <property type="match status" value="1"/>
</dbReference>
<dbReference type="EMBL" id="QBKA01000002">
    <property type="protein sequence ID" value="RDC61247.1"/>
    <property type="molecule type" value="Genomic_DNA"/>
</dbReference>
<dbReference type="Pfam" id="PF07238">
    <property type="entry name" value="PilZ"/>
    <property type="match status" value="1"/>
</dbReference>
<gene>
    <name evidence="3" type="ORF">HME9302_02468</name>
</gene>
<protein>
    <recommendedName>
        <fullName evidence="2">PilZ domain-containing protein</fullName>
    </recommendedName>
</protein>
<keyword evidence="4" id="KW-1185">Reference proteome</keyword>
<evidence type="ECO:0000313" key="4">
    <source>
        <dbReference type="Proteomes" id="UP000253727"/>
    </source>
</evidence>
<proteinExistence type="predicted"/>
<evidence type="ECO:0000259" key="2">
    <source>
        <dbReference type="Pfam" id="PF07238"/>
    </source>
</evidence>
<accession>A0A369QDC8</accession>
<feature type="compositionally biased region" description="Low complexity" evidence="1">
    <location>
        <begin position="13"/>
        <end position="31"/>
    </location>
</feature>
<dbReference type="GO" id="GO:0035438">
    <property type="term" value="F:cyclic-di-GMP binding"/>
    <property type="evidence" value="ECO:0007669"/>
    <property type="project" value="InterPro"/>
</dbReference>
<organism evidence="3 4">
    <name type="scientific">Alteripontixanthobacter maritimus</name>
    <dbReference type="NCBI Taxonomy" id="2161824"/>
    <lineage>
        <taxon>Bacteria</taxon>
        <taxon>Pseudomonadati</taxon>
        <taxon>Pseudomonadota</taxon>
        <taxon>Alphaproteobacteria</taxon>
        <taxon>Sphingomonadales</taxon>
        <taxon>Erythrobacteraceae</taxon>
        <taxon>Alteripontixanthobacter</taxon>
    </lineage>
</organism>
<dbReference type="AlphaFoldDB" id="A0A369QDC8"/>
<dbReference type="Gene3D" id="2.40.10.220">
    <property type="entry name" value="predicted glycosyltransferase like domains"/>
    <property type="match status" value="1"/>
</dbReference>
<sequence length="261" mass="28862">MNHNAISPPQPRPQVSSASPAPSSPASNNAAGHDRYDADMPSDIDGRQDERVTLLIRPAKLITGRGEFLAVIRDVSSSGLCLRFFHPGPSDHRCELELRSGQRHRLDRVWGREMEAGFRFHEPTDLRLIVSEKGPYGSRHLRFSLDLAVQLRVRGASGRAQMLNLSQQGALVRCDQPLATEQRLILTADGLPEIEARVRWCRGDLYGLVLDTTISMRELACFVATLQGAGNHAAYRHEAMSGMAMHRAAVNLPSHGDPHPR</sequence>
<comment type="caution">
    <text evidence="3">The sequence shown here is derived from an EMBL/GenBank/DDBJ whole genome shotgun (WGS) entry which is preliminary data.</text>
</comment>
<feature type="compositionally biased region" description="Basic and acidic residues" evidence="1">
    <location>
        <begin position="32"/>
        <end position="45"/>
    </location>
</feature>
<dbReference type="InterPro" id="IPR009875">
    <property type="entry name" value="PilZ_domain"/>
</dbReference>
<dbReference type="RefSeq" id="WP_115367235.1">
    <property type="nucleotide sequence ID" value="NZ_QBKA01000002.1"/>
</dbReference>
<reference evidence="3 4" key="1">
    <citation type="submission" date="2018-04" db="EMBL/GenBank/DDBJ databases">
        <title>Altererythrobacter sp. HME9302 genome sequencing and assembly.</title>
        <authorList>
            <person name="Kang H."/>
            <person name="Kim H."/>
            <person name="Joh K."/>
        </authorList>
    </citation>
    <scope>NUCLEOTIDE SEQUENCE [LARGE SCALE GENOMIC DNA]</scope>
    <source>
        <strain evidence="3 4">HME9302</strain>
    </source>
</reference>
<evidence type="ECO:0000313" key="3">
    <source>
        <dbReference type="EMBL" id="RDC61247.1"/>
    </source>
</evidence>